<evidence type="ECO:0000256" key="2">
    <source>
        <dbReference type="ARBA" id="ARBA00023098"/>
    </source>
</evidence>
<organism evidence="4 5">
    <name type="scientific">Mola mola</name>
    <name type="common">Ocean sunfish</name>
    <name type="synonym">Tetraodon mola</name>
    <dbReference type="NCBI Taxonomy" id="94237"/>
    <lineage>
        <taxon>Eukaryota</taxon>
        <taxon>Metazoa</taxon>
        <taxon>Chordata</taxon>
        <taxon>Craniata</taxon>
        <taxon>Vertebrata</taxon>
        <taxon>Euteleostomi</taxon>
        <taxon>Actinopterygii</taxon>
        <taxon>Neopterygii</taxon>
        <taxon>Teleostei</taxon>
        <taxon>Neoteleostei</taxon>
        <taxon>Acanthomorphata</taxon>
        <taxon>Eupercaria</taxon>
        <taxon>Tetraodontiformes</taxon>
        <taxon>Molidae</taxon>
        <taxon>Mola</taxon>
    </lineage>
</organism>
<keyword evidence="5" id="KW-1185">Reference proteome</keyword>
<dbReference type="GO" id="GO:0005737">
    <property type="term" value="C:cytoplasm"/>
    <property type="evidence" value="ECO:0007669"/>
    <property type="project" value="TreeGrafter"/>
</dbReference>
<dbReference type="Gene3D" id="6.10.250.230">
    <property type="match status" value="1"/>
</dbReference>
<keyword evidence="2" id="KW-0443">Lipid metabolism</keyword>
<name>A0A3Q3WEI2_MOLML</name>
<dbReference type="PANTHER" id="PTHR12187:SF3">
    <property type="entry name" value="INOSITOL POLYPHOSPHATE 4-PHOSPHATASE TYPE II"/>
    <property type="match status" value="1"/>
</dbReference>
<dbReference type="Proteomes" id="UP000261620">
    <property type="component" value="Unplaced"/>
</dbReference>
<dbReference type="AlphaFoldDB" id="A0A3Q3WEI2"/>
<dbReference type="STRING" id="94237.ENSMMOP00000007174"/>
<feature type="compositionally biased region" description="Polar residues" evidence="3">
    <location>
        <begin position="401"/>
        <end position="418"/>
    </location>
</feature>
<keyword evidence="1" id="KW-0378">Hydrolase</keyword>
<feature type="region of interest" description="Disordered" evidence="3">
    <location>
        <begin position="401"/>
        <end position="434"/>
    </location>
</feature>
<reference evidence="4" key="1">
    <citation type="submission" date="2025-08" db="UniProtKB">
        <authorList>
            <consortium name="Ensembl"/>
        </authorList>
    </citation>
    <scope>IDENTIFICATION</scope>
</reference>
<evidence type="ECO:0000313" key="4">
    <source>
        <dbReference type="Ensembl" id="ENSMMOP00000007174.1"/>
    </source>
</evidence>
<evidence type="ECO:0000313" key="5">
    <source>
        <dbReference type="Proteomes" id="UP000261620"/>
    </source>
</evidence>
<dbReference type="InterPro" id="IPR039034">
    <property type="entry name" value="INPP4"/>
</dbReference>
<dbReference type="OMA" id="CSHRMAQ"/>
<sequence length="873" mass="98444">SFPSSFSLACNDLVASGRDRKPNAWVQVTVIDPHTQHLVTQACTEIVEANKDPLFLTGVTVPSEYVANPEMIVKLSVYDAKDKSQESVSKQLLSSDGVCSAGTVVVTCLKMGEMEEVDVDHITTDKPTHKVKQQGEETKQDVPLFKNPVCKVYRFQTVDSKWMLVREQMEECTLSFSIPKQLLSLYIQEDMSRVQDLRDLGELSPHWDNLRKEVMTRYGGIISSYQETLTELDKITGHSFKPSCCKAQKSLEFIPINLHTQRMRVTCPRKTDAFYDIITVGAPAAHFQGFKCGGLQRLLSRYEAEKKSFSTAYQCIYYSPEHTAKAQEVLSTISLLQPLITSLADQLLQAAQEHSCPGLRDALKHLSDKTEQFVHTLKEELVKSALLALHAARPGYVSKNQKQTPVLQGHNHQGSDQDPSPPRGLPGHSPATLVTEGTTVCNNVKGPQTTARGEGGSLPQKRQDTIPHHKEYDEEEWDRVWASVAKCLNCVIAMVDKLQDEDSSRQEPVPEQQLADVITSHNPGDWREQLRPLVTKLKECVKEVVEKAKRAMTFVLLQEAACSIPQGLFLQQRRDVVFSQAVGGHADETKYSLEIFSNSLQLHLVGLVAQFESLLSTYSDEIGMLEDMEVGISDLQRVVFQITEAKTDDLSDLQPLVCGGRDHVTVEVPLPRLVFQSLPEEIKKGKPLRVFPVLFNVGINEQQTIAERFGDISLQERINQKNFEMLEAYYKSLSEKVPIECLPCFQTQTDIKELLETLGQNVVTKKRKNVEILWIAGMICRRLNGIRFTSCKSAKDRTSMSVTLEQCALLRDEHQLSKDFFIRALDCMRREGCRIENVQKNIRCRKYAFNMLQLMAFPKCYRPPEGTYGKVNS</sequence>
<dbReference type="GO" id="GO:0016316">
    <property type="term" value="F:phosphatidylinositol-3,4-bisphosphate 4-phosphatase activity"/>
    <property type="evidence" value="ECO:0007669"/>
    <property type="project" value="InterPro"/>
</dbReference>
<evidence type="ECO:0000256" key="3">
    <source>
        <dbReference type="SAM" id="MobiDB-lite"/>
    </source>
</evidence>
<proteinExistence type="predicted"/>
<dbReference type="Ensembl" id="ENSMMOT00000007309.1">
    <property type="protein sequence ID" value="ENSMMOP00000007174.1"/>
    <property type="gene ID" value="ENSMMOG00000005567.1"/>
</dbReference>
<evidence type="ECO:0000256" key="1">
    <source>
        <dbReference type="ARBA" id="ARBA00022801"/>
    </source>
</evidence>
<dbReference type="PANTHER" id="PTHR12187">
    <property type="entry name" value="AGAP000124-PA"/>
    <property type="match status" value="1"/>
</dbReference>
<accession>A0A3Q3WEI2</accession>
<reference evidence="4" key="2">
    <citation type="submission" date="2025-09" db="UniProtKB">
        <authorList>
            <consortium name="Ensembl"/>
        </authorList>
    </citation>
    <scope>IDENTIFICATION</scope>
</reference>
<protein>
    <submittedName>
        <fullName evidence="4">Uncharacterized protein</fullName>
    </submittedName>
</protein>
<feature type="region of interest" description="Disordered" evidence="3">
    <location>
        <begin position="444"/>
        <end position="463"/>
    </location>
</feature>